<keyword evidence="4" id="KW-0675">Receptor</keyword>
<evidence type="ECO:0000313" key="4">
    <source>
        <dbReference type="EMBL" id="QII46099.1"/>
    </source>
</evidence>
<reference evidence="4 5" key="1">
    <citation type="submission" date="2020-02" db="EMBL/GenBank/DDBJ databases">
        <title>Complete genome of Muricauda sp. 501str8.</title>
        <authorList>
            <person name="Dong B."/>
            <person name="Zhu S."/>
            <person name="Yang J."/>
            <person name="Chen J."/>
        </authorList>
    </citation>
    <scope>NUCLEOTIDE SEQUENCE [LARGE SCALE GENOMIC DNA]</scope>
    <source>
        <strain evidence="4 5">501str8</strain>
    </source>
</reference>
<keyword evidence="5" id="KW-1185">Reference proteome</keyword>
<dbReference type="Gene3D" id="2.60.40.1120">
    <property type="entry name" value="Carboxypeptidase-like, regulatory domain"/>
    <property type="match status" value="1"/>
</dbReference>
<evidence type="ECO:0000256" key="2">
    <source>
        <dbReference type="ARBA" id="ARBA00023136"/>
    </source>
</evidence>
<dbReference type="GO" id="GO:0009279">
    <property type="term" value="C:cell outer membrane"/>
    <property type="evidence" value="ECO:0007669"/>
    <property type="project" value="UniProtKB-SubCell"/>
</dbReference>
<comment type="subcellular location">
    <subcellularLocation>
        <location evidence="1">Cell outer membrane</location>
    </subcellularLocation>
</comment>
<organism evidence="4 5">
    <name type="scientific">Flagellimonas oceani</name>
    <dbReference type="NCBI Taxonomy" id="2698672"/>
    <lineage>
        <taxon>Bacteria</taxon>
        <taxon>Pseudomonadati</taxon>
        <taxon>Bacteroidota</taxon>
        <taxon>Flavobacteriia</taxon>
        <taxon>Flavobacteriales</taxon>
        <taxon>Flavobacteriaceae</taxon>
        <taxon>Flagellimonas</taxon>
    </lineage>
</organism>
<dbReference type="InterPro" id="IPR036942">
    <property type="entry name" value="Beta-barrel_TonB_sf"/>
</dbReference>
<accession>A0A6G7J648</accession>
<dbReference type="AlphaFoldDB" id="A0A6G7J648"/>
<evidence type="ECO:0000256" key="3">
    <source>
        <dbReference type="ARBA" id="ARBA00023237"/>
    </source>
</evidence>
<dbReference type="Proteomes" id="UP000502928">
    <property type="component" value="Chromosome"/>
</dbReference>
<keyword evidence="2" id="KW-0472">Membrane</keyword>
<dbReference type="SUPFAM" id="SSF49464">
    <property type="entry name" value="Carboxypeptidase regulatory domain-like"/>
    <property type="match status" value="1"/>
</dbReference>
<dbReference type="InterPro" id="IPR008969">
    <property type="entry name" value="CarboxyPept-like_regulatory"/>
</dbReference>
<dbReference type="RefSeq" id="WP_166249478.1">
    <property type="nucleotide sequence ID" value="NZ_CP049616.1"/>
</dbReference>
<name>A0A6G7J648_9FLAO</name>
<evidence type="ECO:0000313" key="5">
    <source>
        <dbReference type="Proteomes" id="UP000502928"/>
    </source>
</evidence>
<keyword evidence="3" id="KW-0998">Cell outer membrane</keyword>
<dbReference type="SUPFAM" id="SSF56935">
    <property type="entry name" value="Porins"/>
    <property type="match status" value="1"/>
</dbReference>
<dbReference type="EMBL" id="CP049616">
    <property type="protein sequence ID" value="QII46099.1"/>
    <property type="molecule type" value="Genomic_DNA"/>
</dbReference>
<sequence length="911" mass="101838">MRLAIVLAALCCCKSLCGQQSTRITGQLMEKGSNAPISNATITLESSLQEFATDSNGGFEINLTSTGEQMLQISALDFVSKRFSVYLDRNPIDLGTIYLERDIAREQTDNLISLTDGDLSDDFESISSSMGLLQSTRDIFLNRAAFDFGQAFFKIRGYDSRNGTVLINGVPMNKFFDGRPQWNNWGGLNDVVRNQEFTNSLTLNPYTFGGILGNTNINTRPSGMRPGLRLSSSMSNRTYRGRLMATYNSGEKPSGLAYSVSASRRWAKEGFVDGTLYDAYSGFGAIEYQFNPQNSITFTAILARNRRGRSSALTEEVFDLMGGQYNPYWGEQDGKIRNSREREVFEPLFLLNYSLEKKKFNLNVGLAYQTGINSRSRLGYYNAPNPDPTYYRYLPSYHINSSIGADFINANLAKEAFLENPQLDWGQLYTANANNGEKAAYLLYDDVAQNTTISGATNFNYVMSDFIKLGFGGNYRSTTSENYAEIQDLLGATYHEDMDTFSSTLNDVDGALQKTEGEKFNYHYNLDASQMDGFAQIQLTSNKWDGFVSASYSSFNVQRNGLFKNERYLENSFGTGEKVSFSNLAYKGGFTYFLTGRHWFTTNAGMVERPPIVQNIFINPRENNEIVPELQKEVVSSADVNYFVRLPSLTGRISAFYTRFQHTTDINFFFVDSGLGSDFVQEVITGLDRLHKGIEFGFEYETSSSVKLTAAGNVGHYVYASDPSVQINFDTAGAEEDLIAAEGNIDLGIATLKDLKLAQGPQTALALGVSYRAPKYWWISGTTNYLTNNYSNLSTITRTSSFLMDPETGEPFPDASVENVSKLLKQNKLDDIYLLNLVGGKSWLIDGKYISFFASINNVFDTVFRTGGYEQSRNGNFGQLKQDNQSGSPSFAPKYWYSYGRTYFLNLAISF</sequence>
<dbReference type="KEGG" id="mut:GVT53_15910"/>
<dbReference type="Gene3D" id="2.40.170.20">
    <property type="entry name" value="TonB-dependent receptor, beta-barrel domain"/>
    <property type="match status" value="1"/>
</dbReference>
<protein>
    <submittedName>
        <fullName evidence="4">TonB-dependent receptor</fullName>
    </submittedName>
</protein>
<dbReference type="Pfam" id="PF13715">
    <property type="entry name" value="CarbopepD_reg_2"/>
    <property type="match status" value="1"/>
</dbReference>
<proteinExistence type="predicted"/>
<gene>
    <name evidence="4" type="ORF">GVT53_15910</name>
</gene>
<evidence type="ECO:0000256" key="1">
    <source>
        <dbReference type="ARBA" id="ARBA00004442"/>
    </source>
</evidence>